<keyword evidence="3" id="KW-1185">Reference proteome</keyword>
<dbReference type="PANTHER" id="PTHR28244">
    <property type="entry name" value="RNA POLYMERASE I-SPECIFIC TRANSCRIPTION INITIATION FACTOR RRN11"/>
    <property type="match status" value="1"/>
</dbReference>
<reference evidence="2 3" key="1">
    <citation type="submission" date="2019-03" db="EMBL/GenBank/DDBJ databases">
        <title>The genome sequence of a newly discovered highly antifungal drug resistant Aspergillus species, Aspergillus tanneri NIH 1004.</title>
        <authorList>
            <person name="Mounaud S."/>
            <person name="Singh I."/>
            <person name="Joardar V."/>
            <person name="Pakala S."/>
            <person name="Pakala S."/>
            <person name="Venepally P."/>
            <person name="Hoover J."/>
            <person name="Nierman W."/>
            <person name="Chung J."/>
            <person name="Losada L."/>
        </authorList>
    </citation>
    <scope>NUCLEOTIDE SEQUENCE [LARGE SCALE GENOMIC DNA]</scope>
    <source>
        <strain evidence="2 3">NIH1004</strain>
    </source>
</reference>
<feature type="compositionally biased region" description="Acidic residues" evidence="1">
    <location>
        <begin position="370"/>
        <end position="384"/>
    </location>
</feature>
<dbReference type="GO" id="GO:0017025">
    <property type="term" value="F:TBP-class protein binding"/>
    <property type="evidence" value="ECO:0007669"/>
    <property type="project" value="TreeGrafter"/>
</dbReference>
<protein>
    <recommendedName>
        <fullName evidence="4">Transcription initiation factor Rrn11</fullName>
    </recommendedName>
</protein>
<dbReference type="Proteomes" id="UP000308092">
    <property type="component" value="Unassembled WGS sequence"/>
</dbReference>
<dbReference type="GO" id="GO:0070860">
    <property type="term" value="C:RNA polymerase I core factor complex"/>
    <property type="evidence" value="ECO:0007669"/>
    <property type="project" value="TreeGrafter"/>
</dbReference>
<evidence type="ECO:0008006" key="4">
    <source>
        <dbReference type="Google" id="ProtNLM"/>
    </source>
</evidence>
<dbReference type="VEuPathDB" id="FungiDB:EYZ11_012056"/>
<feature type="compositionally biased region" description="Acidic residues" evidence="1">
    <location>
        <begin position="43"/>
        <end position="55"/>
    </location>
</feature>
<dbReference type="Pfam" id="PF04090">
    <property type="entry name" value="Rrn11"/>
    <property type="match status" value="1"/>
</dbReference>
<dbReference type="AlphaFoldDB" id="A0A4S3J3C0"/>
<dbReference type="EMBL" id="SOSA01000832">
    <property type="protein sequence ID" value="THC88497.1"/>
    <property type="molecule type" value="Genomic_DNA"/>
</dbReference>
<dbReference type="InterPro" id="IPR053029">
    <property type="entry name" value="RNA_pol_I-specific_init_factor"/>
</dbReference>
<feature type="region of interest" description="Disordered" evidence="1">
    <location>
        <begin position="32"/>
        <end position="73"/>
    </location>
</feature>
<evidence type="ECO:0000313" key="3">
    <source>
        <dbReference type="Proteomes" id="UP000308092"/>
    </source>
</evidence>
<accession>A0A4S3J3C0</accession>
<feature type="region of interest" description="Disordered" evidence="1">
    <location>
        <begin position="279"/>
        <end position="309"/>
    </location>
</feature>
<name>A0A4S3J3C0_9EURO</name>
<sequence>MQLSLTTSLHASSFSLPLPSWQQPISVRVARYERKKRKKDLDDWGDGENDTEGETTDAASEGVPPGPSLTLSPDEAHQYRVAGLSFDEELPGGNFPHAPANEGPSTRQGRDETLKELSLMSLPMYPPQSAAHQGNIRVQHFAVLSSILHRCLLKRDYIRAGRAWGLILREEYRGIPLDVRTEGRWGIGAEILLRRDRQISDIASGAARDDEEIQRKDPSKIYFTRRGLEDAKQYYERLIIQHPFRKSAPDALSSLHFYPAMFGLWVYVTHEESRVSRQNIWNRHDEPSEASEDEDDASDFEGPHGSRKRTQVLIAEARKIELDEAQKIAARMDEILMSPPYSDSPDLLELRGMVSLWIGDLFMSSLPYPESDEYDEDNNAESTEDSIQMRREQRLAADKRQSEIQKSEEFFEKAKQRGKGVASTFEELHIGDDDDVTFG</sequence>
<dbReference type="PANTHER" id="PTHR28244:SF1">
    <property type="entry name" value="RNA POLYMERASE I-SPECIFIC TRANSCRIPTION INITIATION FACTOR RRN11"/>
    <property type="match status" value="1"/>
</dbReference>
<feature type="compositionally biased region" description="Basic and acidic residues" evidence="1">
    <location>
        <begin position="387"/>
        <end position="415"/>
    </location>
</feature>
<dbReference type="GO" id="GO:0042790">
    <property type="term" value="P:nucleolar large rRNA transcription by RNA polymerase I"/>
    <property type="evidence" value="ECO:0007669"/>
    <property type="project" value="TreeGrafter"/>
</dbReference>
<feature type="region of interest" description="Disordered" evidence="1">
    <location>
        <begin position="369"/>
        <end position="439"/>
    </location>
</feature>
<feature type="region of interest" description="Disordered" evidence="1">
    <location>
        <begin position="90"/>
        <end position="111"/>
    </location>
</feature>
<organism evidence="2 3">
    <name type="scientific">Aspergillus tanneri</name>
    <dbReference type="NCBI Taxonomy" id="1220188"/>
    <lineage>
        <taxon>Eukaryota</taxon>
        <taxon>Fungi</taxon>
        <taxon>Dikarya</taxon>
        <taxon>Ascomycota</taxon>
        <taxon>Pezizomycotina</taxon>
        <taxon>Eurotiomycetes</taxon>
        <taxon>Eurotiomycetidae</taxon>
        <taxon>Eurotiales</taxon>
        <taxon>Aspergillaceae</taxon>
        <taxon>Aspergillus</taxon>
        <taxon>Aspergillus subgen. Circumdati</taxon>
    </lineage>
</organism>
<dbReference type="GO" id="GO:0001181">
    <property type="term" value="F:RNA polymerase I general transcription initiation factor activity"/>
    <property type="evidence" value="ECO:0007669"/>
    <property type="project" value="InterPro"/>
</dbReference>
<evidence type="ECO:0000313" key="2">
    <source>
        <dbReference type="EMBL" id="THC88497.1"/>
    </source>
</evidence>
<comment type="caution">
    <text evidence="2">The sequence shown here is derived from an EMBL/GenBank/DDBJ whole genome shotgun (WGS) entry which is preliminary data.</text>
</comment>
<evidence type="ECO:0000256" key="1">
    <source>
        <dbReference type="SAM" id="MobiDB-lite"/>
    </source>
</evidence>
<dbReference type="GO" id="GO:0001164">
    <property type="term" value="F:RNA polymerase I core promoter sequence-specific DNA binding"/>
    <property type="evidence" value="ECO:0007669"/>
    <property type="project" value="InterPro"/>
</dbReference>
<gene>
    <name evidence="2" type="ORF">EYZ11_012056</name>
</gene>
<proteinExistence type="predicted"/>
<feature type="compositionally biased region" description="Acidic residues" evidence="1">
    <location>
        <begin position="288"/>
        <end position="299"/>
    </location>
</feature>
<dbReference type="InterPro" id="IPR007224">
    <property type="entry name" value="TIF_Rrn11"/>
</dbReference>